<feature type="domain" description="Acyl-CoA oxidase/dehydrogenase middle" evidence="6">
    <location>
        <begin position="189"/>
        <end position="298"/>
    </location>
</feature>
<dbReference type="InterPro" id="IPR009100">
    <property type="entry name" value="AcylCoA_DH/oxidase_NM_dom_sf"/>
</dbReference>
<dbReference type="PANTHER" id="PTHR42707:SF3">
    <property type="entry name" value="ACYL-COA DEHYDROGENASE AIDB-RELATED"/>
    <property type="match status" value="1"/>
</dbReference>
<dbReference type="EMBL" id="WHJH01000010">
    <property type="protein sequence ID" value="NHZ89661.1"/>
    <property type="molecule type" value="Genomic_DNA"/>
</dbReference>
<dbReference type="RefSeq" id="WP_166874529.1">
    <property type="nucleotide sequence ID" value="NZ_WHJH01000010.1"/>
</dbReference>
<dbReference type="PROSITE" id="PS00073">
    <property type="entry name" value="ACYL_COA_DH_2"/>
    <property type="match status" value="1"/>
</dbReference>
<dbReference type="Gene3D" id="6.10.250.600">
    <property type="match status" value="1"/>
</dbReference>
<dbReference type="Pfam" id="PF18158">
    <property type="entry name" value="AidB_N"/>
    <property type="match status" value="1"/>
</dbReference>
<dbReference type="InterPro" id="IPR052904">
    <property type="entry name" value="Acyl-CoA_dehydrogenase-like"/>
</dbReference>
<dbReference type="InterPro" id="IPR041504">
    <property type="entry name" value="AidB_N"/>
</dbReference>
<evidence type="ECO:0000256" key="1">
    <source>
        <dbReference type="ARBA" id="ARBA00001974"/>
    </source>
</evidence>
<proteinExistence type="inferred from homology"/>
<name>A0ABX0NRY6_9BURK</name>
<dbReference type="SUPFAM" id="SSF47203">
    <property type="entry name" value="Acyl-CoA dehydrogenase C-terminal domain-like"/>
    <property type="match status" value="1"/>
</dbReference>
<dbReference type="EC" id="1.3.8.4" evidence="8"/>
<comment type="cofactor">
    <cofactor evidence="1">
        <name>FAD</name>
        <dbReference type="ChEBI" id="CHEBI:57692"/>
    </cofactor>
</comment>
<comment type="caution">
    <text evidence="8">The sequence shown here is derived from an EMBL/GenBank/DDBJ whole genome shotgun (WGS) entry which is preliminary data.</text>
</comment>
<evidence type="ECO:0000256" key="2">
    <source>
        <dbReference type="ARBA" id="ARBA00009347"/>
    </source>
</evidence>
<evidence type="ECO:0000259" key="7">
    <source>
        <dbReference type="Pfam" id="PF18158"/>
    </source>
</evidence>
<dbReference type="Pfam" id="PF02770">
    <property type="entry name" value="Acyl-CoA_dh_M"/>
    <property type="match status" value="1"/>
</dbReference>
<keyword evidence="8" id="KW-0560">Oxidoreductase</keyword>
<dbReference type="GO" id="GO:0008470">
    <property type="term" value="F:3-methylbutanoyl-CoA dehydrogenase activity"/>
    <property type="evidence" value="ECO:0007669"/>
    <property type="project" value="UniProtKB-EC"/>
</dbReference>
<accession>A0ABX0NRY6</accession>
<dbReference type="Gene3D" id="1.20.140.10">
    <property type="entry name" value="Butyryl-CoA Dehydrogenase, subunit A, domain 3"/>
    <property type="match status" value="1"/>
</dbReference>
<dbReference type="InterPro" id="IPR006089">
    <property type="entry name" value="Acyl-CoA_DH_CS"/>
</dbReference>
<evidence type="ECO:0000256" key="4">
    <source>
        <dbReference type="ARBA" id="ARBA00022827"/>
    </source>
</evidence>
<evidence type="ECO:0000259" key="5">
    <source>
        <dbReference type="Pfam" id="PF00441"/>
    </source>
</evidence>
<feature type="domain" description="Acyl-CoA dehydrogenase/oxidase C-terminal" evidence="5">
    <location>
        <begin position="308"/>
        <end position="461"/>
    </location>
</feature>
<dbReference type="InterPro" id="IPR009075">
    <property type="entry name" value="AcylCo_DH/oxidase_C"/>
</dbReference>
<keyword evidence="3" id="KW-0285">Flavoprotein</keyword>
<sequence>MNPFDTHTIFNQASQFGNVNLFALDPALREAVAREGAPWALDGLLALGASLGRAEVLELARLANVNKPILHNVDRNGRRIDEVEFHPAWHQLMALMIGAGVHASPWEPDQGDGQGGARGGVQVARAAQYLLFGQVENGAQCPVTMTYASVPALRQAGALGAKWLPKILSRQYDPRSLPIEQKTGALIGMGMTEKQGGSDVRANTTRATQLDAGEARARFGEEGANAWRIVGHKWFFSAPQSDAHLILAQTGDEGSAGLTCFFVPRYLPDGSRNAIRVQRLKDKLGNRSNASSEVEFCDAVGWLVGKVGRGIPTILEMGGHTRLDCVLGTAGIMRAALTHALHHARERSAFGRTLAEQPLMQNVLADLALESEAATVFALRLARCFDEGADPAQALLGRILTPAGKYWLCKRGPAFGAEAMEVMGGNGYVEDGPLARLYREFPVNSIWEGSGNVMCLDLLRAFGKTPAARAALAGELALAGDADPALNAFRVRLLADLEGQQGDEYGARRLAERIVIAVQAALLLRHAPPYVSGAFIASRVALDVGGAFGRLPAGADCAAILARALPPAA</sequence>
<protein>
    <submittedName>
        <fullName evidence="8">Isovaleryl-CoA dehydrogenase</fullName>
        <ecNumber evidence="8">1.3.8.4</ecNumber>
    </submittedName>
</protein>
<dbReference type="Gene3D" id="2.40.110.20">
    <property type="match status" value="1"/>
</dbReference>
<evidence type="ECO:0000259" key="6">
    <source>
        <dbReference type="Pfam" id="PF02770"/>
    </source>
</evidence>
<dbReference type="InterPro" id="IPR036250">
    <property type="entry name" value="AcylCo_DH-like_C"/>
</dbReference>
<gene>
    <name evidence="8" type="ORF">F2P45_11655</name>
</gene>
<dbReference type="PANTHER" id="PTHR42707">
    <property type="entry name" value="ACYL-COA DEHYDROGENASE"/>
    <property type="match status" value="1"/>
</dbReference>
<dbReference type="NCBIfam" id="NF008594">
    <property type="entry name" value="PRK11561.1"/>
    <property type="match status" value="1"/>
</dbReference>
<reference evidence="8 9" key="1">
    <citation type="submission" date="2019-10" db="EMBL/GenBank/DDBJ databases">
        <title>Taxonomy of Antarctic Massilia spp.: description of Massilia rubra sp. nov., Massilia aquatica sp. nov., Massilia mucilaginosa sp. nov., Massilia frigida sp. nov. isolated from streams, lakes and regoliths.</title>
        <authorList>
            <person name="Holochova P."/>
            <person name="Sedlacek I."/>
            <person name="Kralova S."/>
            <person name="Maslanova I."/>
            <person name="Busse H.-J."/>
            <person name="Stankova E."/>
            <person name="Vrbovska V."/>
            <person name="Kovarovic V."/>
            <person name="Bartak M."/>
            <person name="Svec P."/>
            <person name="Pantucek R."/>
        </authorList>
    </citation>
    <scope>NUCLEOTIDE SEQUENCE [LARGE SCALE GENOMIC DNA]</scope>
    <source>
        <strain evidence="8 9">CCM 8733</strain>
    </source>
</reference>
<evidence type="ECO:0000313" key="8">
    <source>
        <dbReference type="EMBL" id="NHZ89661.1"/>
    </source>
</evidence>
<dbReference type="Proteomes" id="UP000609726">
    <property type="component" value="Unassembled WGS sequence"/>
</dbReference>
<comment type="similarity">
    <text evidence="2">Belongs to the acyl-CoA dehydrogenase family.</text>
</comment>
<evidence type="ECO:0000256" key="3">
    <source>
        <dbReference type="ARBA" id="ARBA00022630"/>
    </source>
</evidence>
<dbReference type="InterPro" id="IPR006091">
    <property type="entry name" value="Acyl-CoA_Oxase/DH_mid-dom"/>
</dbReference>
<evidence type="ECO:0000313" key="9">
    <source>
        <dbReference type="Proteomes" id="UP000609726"/>
    </source>
</evidence>
<organism evidence="8 9">
    <name type="scientific">Massilia mucilaginosa</name>
    <dbReference type="NCBI Taxonomy" id="2609282"/>
    <lineage>
        <taxon>Bacteria</taxon>
        <taxon>Pseudomonadati</taxon>
        <taxon>Pseudomonadota</taxon>
        <taxon>Betaproteobacteria</taxon>
        <taxon>Burkholderiales</taxon>
        <taxon>Oxalobacteraceae</taxon>
        <taxon>Telluria group</taxon>
        <taxon>Massilia</taxon>
    </lineage>
</organism>
<dbReference type="SUPFAM" id="SSF56645">
    <property type="entry name" value="Acyl-CoA dehydrogenase NM domain-like"/>
    <property type="match status" value="1"/>
</dbReference>
<keyword evidence="9" id="KW-1185">Reference proteome</keyword>
<feature type="domain" description="Adaptive response protein AidB N-terminal" evidence="7">
    <location>
        <begin position="11"/>
        <end position="174"/>
    </location>
</feature>
<dbReference type="Pfam" id="PF00441">
    <property type="entry name" value="Acyl-CoA_dh_1"/>
    <property type="match status" value="1"/>
</dbReference>
<keyword evidence="4" id="KW-0274">FAD</keyword>